<sequence>MSVWKLQELRDLVEKTYGAEQLAKAADHINSVDWKIRAAGYHSYLAKNSFDGIFSGIENEPMHAIKMILSSGKGASNFNDASFIYESNVIACAQTMHSVSDIISHVIHDALFIEGIDEDSIDLKTIQTKIPPSALKSSVVRVLGLKSYLYLKDFVNTTKHIRLVGAAYTVDVAGVDKYPNGMKFRSFTCKDRRHPAKWGEDLLKELNQLSIEFVNLGQDINDYLAK</sequence>
<gene>
    <name evidence="1" type="ORF">L196_05181</name>
</gene>
<protein>
    <submittedName>
        <fullName evidence="1">Uncharacterized protein</fullName>
    </submittedName>
</protein>
<dbReference type="EMBL" id="ASHL01000003">
    <property type="protein sequence ID" value="EPD13418.1"/>
    <property type="molecule type" value="Genomic_DNA"/>
</dbReference>
<name>A0AB33Z2Z8_9GAMM</name>
<evidence type="ECO:0000313" key="1">
    <source>
        <dbReference type="EMBL" id="EPD13418.1"/>
    </source>
</evidence>
<proteinExistence type="predicted"/>
<dbReference type="AlphaFoldDB" id="A0AB33Z2Z8"/>
<dbReference type="Proteomes" id="UP000015462">
    <property type="component" value="Unassembled WGS sequence"/>
</dbReference>
<organism evidence="1 2">
    <name type="scientific">Cycloclasticus pugetii</name>
    <dbReference type="NCBI Taxonomy" id="34068"/>
    <lineage>
        <taxon>Bacteria</taxon>
        <taxon>Pseudomonadati</taxon>
        <taxon>Pseudomonadota</taxon>
        <taxon>Gammaproteobacteria</taxon>
        <taxon>Thiotrichales</taxon>
        <taxon>Piscirickettsiaceae</taxon>
        <taxon>Cycloclasticus</taxon>
    </lineage>
</organism>
<accession>A0AB33Z2Z8</accession>
<reference evidence="1 2" key="1">
    <citation type="journal article" date="2013" name="Genome Announc.">
        <title>Genome Sequence of the Pyrene- and Fluoranthene-Degrading Bacterium Cycloclasticus sp. Strain PY97M.</title>
        <authorList>
            <person name="Cui Z."/>
            <person name="Xu G."/>
            <person name="Li Q."/>
            <person name="Gao W."/>
            <person name="Zheng L."/>
        </authorList>
    </citation>
    <scope>NUCLEOTIDE SEQUENCE [LARGE SCALE GENOMIC DNA]</scope>
    <source>
        <strain evidence="1 2">PY97M</strain>
    </source>
</reference>
<keyword evidence="2" id="KW-1185">Reference proteome</keyword>
<dbReference type="RefSeq" id="WP_016390201.1">
    <property type="nucleotide sequence ID" value="NZ_KE646806.1"/>
</dbReference>
<evidence type="ECO:0000313" key="2">
    <source>
        <dbReference type="Proteomes" id="UP000015462"/>
    </source>
</evidence>
<comment type="caution">
    <text evidence="1">The sequence shown here is derived from an EMBL/GenBank/DDBJ whole genome shotgun (WGS) entry which is preliminary data.</text>
</comment>